<dbReference type="PROSITE" id="PS50942">
    <property type="entry name" value="ENTH"/>
    <property type="match status" value="1"/>
</dbReference>
<evidence type="ECO:0000313" key="5">
    <source>
        <dbReference type="Proteomes" id="UP000694388"/>
    </source>
</evidence>
<dbReference type="FunFam" id="1.25.40.90:FF:000006">
    <property type="entry name" value="Clathrin interactor 1"/>
    <property type="match status" value="1"/>
</dbReference>
<feature type="compositionally biased region" description="Polar residues" evidence="2">
    <location>
        <begin position="285"/>
        <end position="295"/>
    </location>
</feature>
<reference evidence="4" key="1">
    <citation type="submission" date="2025-08" db="UniProtKB">
        <authorList>
            <consortium name="Ensembl"/>
        </authorList>
    </citation>
    <scope>IDENTIFICATION</scope>
</reference>
<feature type="compositionally biased region" description="Polar residues" evidence="2">
    <location>
        <begin position="191"/>
        <end position="202"/>
    </location>
</feature>
<name>A0A8C4NDP3_EPTBU</name>
<dbReference type="AlphaFoldDB" id="A0A8C4NDP3"/>
<dbReference type="GeneTree" id="ENSGT00940000158217"/>
<dbReference type="InterPro" id="IPR008942">
    <property type="entry name" value="ENTH_VHS"/>
</dbReference>
<dbReference type="CDD" id="cd16990">
    <property type="entry name" value="ENTH_Epsin"/>
    <property type="match status" value="1"/>
</dbReference>
<feature type="compositionally biased region" description="Basic and acidic residues" evidence="2">
    <location>
        <begin position="317"/>
        <end position="327"/>
    </location>
</feature>
<feature type="region of interest" description="Disordered" evidence="2">
    <location>
        <begin position="148"/>
        <end position="212"/>
    </location>
</feature>
<organism evidence="4 5">
    <name type="scientific">Eptatretus burgeri</name>
    <name type="common">Inshore hagfish</name>
    <dbReference type="NCBI Taxonomy" id="7764"/>
    <lineage>
        <taxon>Eukaryota</taxon>
        <taxon>Metazoa</taxon>
        <taxon>Chordata</taxon>
        <taxon>Craniata</taxon>
        <taxon>Vertebrata</taxon>
        <taxon>Cyclostomata</taxon>
        <taxon>Myxini</taxon>
        <taxon>Myxiniformes</taxon>
        <taxon>Myxinidae</taxon>
        <taxon>Eptatretinae</taxon>
        <taxon>Eptatretus</taxon>
    </lineage>
</organism>
<reference evidence="4" key="2">
    <citation type="submission" date="2025-09" db="UniProtKB">
        <authorList>
            <consortium name="Ensembl"/>
        </authorList>
    </citation>
    <scope>IDENTIFICATION</scope>
</reference>
<feature type="domain" description="ENTH" evidence="3">
    <location>
        <begin position="11"/>
        <end position="143"/>
    </location>
</feature>
<accession>A0A8C4NDP3</accession>
<feature type="compositionally biased region" description="Low complexity" evidence="2">
    <location>
        <begin position="296"/>
        <end position="310"/>
    </location>
</feature>
<dbReference type="Pfam" id="PF01417">
    <property type="entry name" value="ENTH"/>
    <property type="match status" value="1"/>
</dbReference>
<dbReference type="GO" id="GO:0005768">
    <property type="term" value="C:endosome"/>
    <property type="evidence" value="ECO:0007669"/>
    <property type="project" value="TreeGrafter"/>
</dbReference>
<dbReference type="Proteomes" id="UP000694388">
    <property type="component" value="Unplaced"/>
</dbReference>
<proteinExistence type="predicted"/>
<feature type="region of interest" description="Disordered" evidence="2">
    <location>
        <begin position="562"/>
        <end position="664"/>
    </location>
</feature>
<dbReference type="GO" id="GO:0030125">
    <property type="term" value="C:clathrin vesicle coat"/>
    <property type="evidence" value="ECO:0007669"/>
    <property type="project" value="TreeGrafter"/>
</dbReference>
<dbReference type="Gene3D" id="1.25.40.90">
    <property type="match status" value="1"/>
</dbReference>
<protein>
    <submittedName>
        <fullName evidence="4">Epsin 3b</fullName>
    </submittedName>
</protein>
<feature type="region of interest" description="Disordered" evidence="2">
    <location>
        <begin position="376"/>
        <end position="410"/>
    </location>
</feature>
<dbReference type="GO" id="GO:0005886">
    <property type="term" value="C:plasma membrane"/>
    <property type="evidence" value="ECO:0007669"/>
    <property type="project" value="TreeGrafter"/>
</dbReference>
<keyword evidence="1" id="KW-0175">Coiled coil</keyword>
<dbReference type="Ensembl" id="ENSEBUT00000005781.1">
    <property type="protein sequence ID" value="ENSEBUP00000005343.1"/>
    <property type="gene ID" value="ENSEBUG00000003647.1"/>
</dbReference>
<feature type="compositionally biased region" description="Pro residues" evidence="2">
    <location>
        <begin position="566"/>
        <end position="577"/>
    </location>
</feature>
<feature type="compositionally biased region" description="Polar residues" evidence="2">
    <location>
        <begin position="235"/>
        <end position="248"/>
    </location>
</feature>
<dbReference type="SUPFAM" id="SSF48464">
    <property type="entry name" value="ENTH/VHS domain"/>
    <property type="match status" value="1"/>
</dbReference>
<feature type="coiled-coil region" evidence="1">
    <location>
        <begin position="2"/>
        <end position="29"/>
    </location>
</feature>
<dbReference type="GO" id="GO:0005543">
    <property type="term" value="F:phospholipid binding"/>
    <property type="evidence" value="ECO:0007669"/>
    <property type="project" value="TreeGrafter"/>
</dbReference>
<sequence>MALSLRRQVKNIVNNYSEAEIKVREATSNDPWGPSSSIMAEIAELTHNSVAFVEVMAMVWKRLSDSGRNWRHVYKSLTLLESLIKLGSEKVALQCQEHMSALKLLREFQFVDRDGKDYGVNVREKSKQLVALLEDEDRLRDERAHALTTKERMAHSAKSSEVCQPITGHGPASVGLFGSGEKDKGKPAEGQPSSPKTASSPKVSIDGGEPQTKDDVAVEVATPPASVKEAVHVSSKPTEASPSAQDINPISLAPKEEGPLLDLGDAFTGPRPQNTSAPLSPDLWETSSATVAQNDPWTTPAPVATTVASVEQATPPAEDHVTQERKTPLCSCTSQSDTPTSVLASVAESCKLVPTATSSEAAVSLTAPMTDKQAQEVAVNQPPPRPTTPVPVAMTGPDLTSTSPAQSPSIQTCPSLNLLDLSPLSDCLASVSAAPTGPASAPAATQADLLLLDLHPQLPDAPSLMPAPASSTPGVVPGVLTPMPADPARLVASSLPDISHSTIPPSIPSSPASFRLFESDLVILQQQTIGPVLSVATPTQQPLFSPTQPAPSNITSSHALIGLAPERPPSPKPPSHPASPAAFSDRPTSPVPSHKQLPPRPVAPCRSGSPCRPSSPKPTPSADKVAGEHSTVGLHESLSNSQGYSSPTLDTTSDAKKDFNSAGSELHASEKIESIGQQSVNGADNVLLL</sequence>
<dbReference type="PANTHER" id="PTHR12276:SF115">
    <property type="entry name" value="FI19443P1"/>
    <property type="match status" value="1"/>
</dbReference>
<dbReference type="GO" id="GO:0006897">
    <property type="term" value="P:endocytosis"/>
    <property type="evidence" value="ECO:0007669"/>
    <property type="project" value="TreeGrafter"/>
</dbReference>
<feature type="compositionally biased region" description="Polar residues" evidence="2">
    <location>
        <begin position="637"/>
        <end position="652"/>
    </location>
</feature>
<dbReference type="SMART" id="SM00273">
    <property type="entry name" value="ENTH"/>
    <property type="match status" value="1"/>
</dbReference>
<dbReference type="InterPro" id="IPR013809">
    <property type="entry name" value="ENTH"/>
</dbReference>
<keyword evidence="5" id="KW-1185">Reference proteome</keyword>
<feature type="compositionally biased region" description="Polar residues" evidence="2">
    <location>
        <begin position="398"/>
        <end position="410"/>
    </location>
</feature>
<evidence type="ECO:0000313" key="4">
    <source>
        <dbReference type="Ensembl" id="ENSEBUP00000005343.1"/>
    </source>
</evidence>
<feature type="region of interest" description="Disordered" evidence="2">
    <location>
        <begin position="225"/>
        <end position="337"/>
    </location>
</feature>
<evidence type="ECO:0000259" key="3">
    <source>
        <dbReference type="PROSITE" id="PS50942"/>
    </source>
</evidence>
<evidence type="ECO:0000256" key="1">
    <source>
        <dbReference type="SAM" id="Coils"/>
    </source>
</evidence>
<evidence type="ECO:0000256" key="2">
    <source>
        <dbReference type="SAM" id="MobiDB-lite"/>
    </source>
</evidence>
<dbReference type="PANTHER" id="PTHR12276">
    <property type="entry name" value="EPSIN/ENT-RELATED"/>
    <property type="match status" value="1"/>
</dbReference>
<dbReference type="GO" id="GO:0030276">
    <property type="term" value="F:clathrin binding"/>
    <property type="evidence" value="ECO:0007669"/>
    <property type="project" value="TreeGrafter"/>
</dbReference>